<dbReference type="InterPro" id="IPR005119">
    <property type="entry name" value="LysR_subst-bd"/>
</dbReference>
<dbReference type="RefSeq" id="WP_018010411.1">
    <property type="nucleotide sequence ID" value="NZ_CABFNB010000068.1"/>
</dbReference>
<keyword evidence="3" id="KW-0238">DNA-binding</keyword>
<protein>
    <submittedName>
        <fullName evidence="7">LysR family transcriptional regulator</fullName>
    </submittedName>
</protein>
<feature type="signal peptide" evidence="5">
    <location>
        <begin position="1"/>
        <end position="21"/>
    </location>
</feature>
<gene>
    <name evidence="7" type="ORF">GHJ91_24125</name>
</gene>
<evidence type="ECO:0000256" key="4">
    <source>
        <dbReference type="ARBA" id="ARBA00023163"/>
    </source>
</evidence>
<dbReference type="InterPro" id="IPR058163">
    <property type="entry name" value="LysR-type_TF_proteobact-type"/>
</dbReference>
<reference evidence="7" key="1">
    <citation type="journal article" date="2013" name="Genome Biol.">
        <title>Comparative genomics of the core and accessory genomes of 48 Sinorhizobium strains comprising five genospecies.</title>
        <authorList>
            <person name="Sugawara M."/>
            <person name="Epstein B."/>
            <person name="Badgley B.D."/>
            <person name="Unno T."/>
            <person name="Xu L."/>
            <person name="Reese J."/>
            <person name="Gyaneshwar P."/>
            <person name="Denny R."/>
            <person name="Mudge J."/>
            <person name="Bharti A.K."/>
            <person name="Farmer A.D."/>
            <person name="May G.D."/>
            <person name="Woodward J.E."/>
            <person name="Medigue C."/>
            <person name="Vallenet D."/>
            <person name="Lajus A."/>
            <person name="Rouy Z."/>
            <person name="Martinez-Vaz B."/>
            <person name="Tiffin P."/>
            <person name="Young N.D."/>
            <person name="Sadowsky M.J."/>
        </authorList>
    </citation>
    <scope>NUCLEOTIDE SEQUENCE</scope>
    <source>
        <strain evidence="7">M1</strain>
    </source>
</reference>
<proteinExistence type="inferred from homology"/>
<sequence length="296" mass="31901">MSKTQTRNMRLPPLGALPAFAAAAKAGSLTSAAAEMHVTPGAVSRQVKSLEHALGVMLFRRRHNAIELTEAGRHFLVHVNSALSTLETGARAILPDRSRLVIQAPITLARRWLIPRLGSYLQENPAVDISIHSLALGSGETADVTVTYRRGTQIETFARGSLVDRTIAVSSPQLFSSLSAGREPGQVLDLPLLLDTADGWSWHRWCECAGFAFEPRGGTLVFDTDEAAIDACISGLGVGQANPSFVERELRSGQLLALSPTLAPIVGAYEIAKAQSARLPQGFFEWLSRWDLPTLA</sequence>
<dbReference type="PRINTS" id="PR00039">
    <property type="entry name" value="HTHLYSR"/>
</dbReference>
<dbReference type="GO" id="GO:0003700">
    <property type="term" value="F:DNA-binding transcription factor activity"/>
    <property type="evidence" value="ECO:0007669"/>
    <property type="project" value="InterPro"/>
</dbReference>
<dbReference type="Pfam" id="PF03466">
    <property type="entry name" value="LysR_substrate"/>
    <property type="match status" value="1"/>
</dbReference>
<dbReference type="Gene3D" id="3.40.190.10">
    <property type="entry name" value="Periplasmic binding protein-like II"/>
    <property type="match status" value="2"/>
</dbReference>
<dbReference type="Pfam" id="PF00126">
    <property type="entry name" value="HTH_1"/>
    <property type="match status" value="1"/>
</dbReference>
<comment type="similarity">
    <text evidence="1">Belongs to the LysR transcriptional regulatory family.</text>
</comment>
<dbReference type="AlphaFoldDB" id="A0A6G1WRA4"/>
<dbReference type="InterPro" id="IPR036390">
    <property type="entry name" value="WH_DNA-bd_sf"/>
</dbReference>
<dbReference type="PROSITE" id="PS50931">
    <property type="entry name" value="HTH_LYSR"/>
    <property type="match status" value="1"/>
</dbReference>
<evidence type="ECO:0000256" key="5">
    <source>
        <dbReference type="SAM" id="SignalP"/>
    </source>
</evidence>
<keyword evidence="5" id="KW-0732">Signal</keyword>
<dbReference type="InterPro" id="IPR036388">
    <property type="entry name" value="WH-like_DNA-bd_sf"/>
</dbReference>
<evidence type="ECO:0000259" key="6">
    <source>
        <dbReference type="PROSITE" id="PS50931"/>
    </source>
</evidence>
<keyword evidence="4" id="KW-0804">Transcription</keyword>
<dbReference type="InterPro" id="IPR000847">
    <property type="entry name" value="LysR_HTH_N"/>
</dbReference>
<comment type="caution">
    <text evidence="7">The sequence shown here is derived from an EMBL/GenBank/DDBJ whole genome shotgun (WGS) entry which is preliminary data.</text>
</comment>
<dbReference type="PANTHER" id="PTHR30537">
    <property type="entry name" value="HTH-TYPE TRANSCRIPTIONAL REGULATOR"/>
    <property type="match status" value="1"/>
</dbReference>
<accession>A0A6G1WRA4</accession>
<feature type="chain" id="PRO_5026149450" evidence="5">
    <location>
        <begin position="22"/>
        <end position="296"/>
    </location>
</feature>
<dbReference type="FunFam" id="1.10.10.10:FF:000001">
    <property type="entry name" value="LysR family transcriptional regulator"/>
    <property type="match status" value="1"/>
</dbReference>
<feature type="domain" description="HTH lysR-type" evidence="6">
    <location>
        <begin position="12"/>
        <end position="69"/>
    </location>
</feature>
<evidence type="ECO:0000256" key="2">
    <source>
        <dbReference type="ARBA" id="ARBA00023015"/>
    </source>
</evidence>
<name>A0A6G1WRA4_9HYPH</name>
<dbReference type="Gene3D" id="1.10.10.10">
    <property type="entry name" value="Winged helix-like DNA-binding domain superfamily/Winged helix DNA-binding domain"/>
    <property type="match status" value="1"/>
</dbReference>
<keyword evidence="2" id="KW-0805">Transcription regulation</keyword>
<dbReference type="PANTHER" id="PTHR30537:SF5">
    <property type="entry name" value="HTH-TYPE TRANSCRIPTIONAL ACTIVATOR TTDR-RELATED"/>
    <property type="match status" value="1"/>
</dbReference>
<dbReference type="SUPFAM" id="SSF46785">
    <property type="entry name" value="Winged helix' DNA-binding domain"/>
    <property type="match status" value="1"/>
</dbReference>
<evidence type="ECO:0000256" key="1">
    <source>
        <dbReference type="ARBA" id="ARBA00009437"/>
    </source>
</evidence>
<organism evidence="7">
    <name type="scientific">Sinorhizobium medicae</name>
    <dbReference type="NCBI Taxonomy" id="110321"/>
    <lineage>
        <taxon>Bacteria</taxon>
        <taxon>Pseudomonadati</taxon>
        <taxon>Pseudomonadota</taxon>
        <taxon>Alphaproteobacteria</taxon>
        <taxon>Hyphomicrobiales</taxon>
        <taxon>Rhizobiaceae</taxon>
        <taxon>Sinorhizobium/Ensifer group</taxon>
        <taxon>Sinorhizobium</taxon>
    </lineage>
</organism>
<evidence type="ECO:0000256" key="3">
    <source>
        <dbReference type="ARBA" id="ARBA00023125"/>
    </source>
</evidence>
<dbReference type="SUPFAM" id="SSF53850">
    <property type="entry name" value="Periplasmic binding protein-like II"/>
    <property type="match status" value="1"/>
</dbReference>
<evidence type="ECO:0000313" key="7">
    <source>
        <dbReference type="EMBL" id="MQW72145.1"/>
    </source>
</evidence>
<dbReference type="EMBL" id="WISB01000139">
    <property type="protein sequence ID" value="MQW72145.1"/>
    <property type="molecule type" value="Genomic_DNA"/>
</dbReference>
<dbReference type="GO" id="GO:0003677">
    <property type="term" value="F:DNA binding"/>
    <property type="evidence" value="ECO:0007669"/>
    <property type="project" value="UniProtKB-KW"/>
</dbReference>